<dbReference type="RefSeq" id="WP_109304653.1">
    <property type="nucleotide sequence ID" value="NZ_BJUF01000059.1"/>
</dbReference>
<dbReference type="EMBL" id="QFVR01000001">
    <property type="protein sequence ID" value="PWI27030.1"/>
    <property type="molecule type" value="Genomic_DNA"/>
</dbReference>
<dbReference type="OrthoDB" id="2456710at2"/>
<organism evidence="2 3">
    <name type="scientific">Kurthia sibirica</name>
    <dbReference type="NCBI Taxonomy" id="202750"/>
    <lineage>
        <taxon>Bacteria</taxon>
        <taxon>Bacillati</taxon>
        <taxon>Bacillota</taxon>
        <taxon>Bacilli</taxon>
        <taxon>Bacillales</taxon>
        <taxon>Caryophanaceae</taxon>
        <taxon>Kurthia</taxon>
    </lineage>
</organism>
<keyword evidence="3" id="KW-1185">Reference proteome</keyword>
<keyword evidence="1" id="KW-0812">Transmembrane</keyword>
<evidence type="ECO:0000256" key="1">
    <source>
        <dbReference type="SAM" id="Phobius"/>
    </source>
</evidence>
<dbReference type="AlphaFoldDB" id="A0A2U3AR47"/>
<sequence length="67" mass="7340">MRSILFGATQITLFIICGAAYAELASHFAPLYSLDTTVREIAFFSITIISSFFSVLLINNVFGLSSK</sequence>
<dbReference type="Proteomes" id="UP000245938">
    <property type="component" value="Unassembled WGS sequence"/>
</dbReference>
<comment type="caution">
    <text evidence="2">The sequence shown here is derived from an EMBL/GenBank/DDBJ whole genome shotgun (WGS) entry which is preliminary data.</text>
</comment>
<accession>A0A2U3AR47</accession>
<reference evidence="2 3" key="1">
    <citation type="submission" date="2018-05" db="EMBL/GenBank/DDBJ databases">
        <title>Kurthia sibirica genome sequence.</title>
        <authorList>
            <person name="Maclea K.S."/>
            <person name="Goen A.E."/>
        </authorList>
    </citation>
    <scope>NUCLEOTIDE SEQUENCE [LARGE SCALE GENOMIC DNA]</scope>
    <source>
        <strain evidence="2 3">ATCC 49154</strain>
    </source>
</reference>
<feature type="transmembrane region" description="Helical" evidence="1">
    <location>
        <begin position="41"/>
        <end position="62"/>
    </location>
</feature>
<keyword evidence="1" id="KW-0472">Membrane</keyword>
<evidence type="ECO:0000313" key="3">
    <source>
        <dbReference type="Proteomes" id="UP000245938"/>
    </source>
</evidence>
<proteinExistence type="predicted"/>
<evidence type="ECO:0000313" key="2">
    <source>
        <dbReference type="EMBL" id="PWI27030.1"/>
    </source>
</evidence>
<name>A0A2U3AR47_9BACL</name>
<gene>
    <name evidence="2" type="ORF">DEX24_01685</name>
</gene>
<protein>
    <submittedName>
        <fullName evidence="2">Uncharacterized protein</fullName>
    </submittedName>
</protein>
<keyword evidence="1" id="KW-1133">Transmembrane helix</keyword>